<dbReference type="OrthoDB" id="407162at2759"/>
<reference evidence="2 3" key="1">
    <citation type="submission" date="2016-02" db="EMBL/GenBank/DDBJ databases">
        <title>Genome analysis of coral dinoflagellate symbionts highlights evolutionary adaptations to a symbiotic lifestyle.</title>
        <authorList>
            <person name="Aranda M."/>
            <person name="Li Y."/>
            <person name="Liew Y.J."/>
            <person name="Baumgarten S."/>
            <person name="Simakov O."/>
            <person name="Wilson M."/>
            <person name="Piel J."/>
            <person name="Ashoor H."/>
            <person name="Bougouffa S."/>
            <person name="Bajic V.B."/>
            <person name="Ryu T."/>
            <person name="Ravasi T."/>
            <person name="Bayer T."/>
            <person name="Micklem G."/>
            <person name="Kim H."/>
            <person name="Bhak J."/>
            <person name="Lajeunesse T.C."/>
            <person name="Voolstra C.R."/>
        </authorList>
    </citation>
    <scope>NUCLEOTIDE SEQUENCE [LARGE SCALE GENOMIC DNA]</scope>
    <source>
        <strain evidence="2 3">CCMP2467</strain>
    </source>
</reference>
<name>A0A1Q9CHJ8_SYMMI</name>
<dbReference type="Proteomes" id="UP000186817">
    <property type="component" value="Unassembled WGS sequence"/>
</dbReference>
<feature type="transmembrane region" description="Helical" evidence="1">
    <location>
        <begin position="77"/>
        <end position="96"/>
    </location>
</feature>
<evidence type="ECO:0000313" key="2">
    <source>
        <dbReference type="EMBL" id="OLP82327.1"/>
    </source>
</evidence>
<evidence type="ECO:0000313" key="3">
    <source>
        <dbReference type="Proteomes" id="UP000186817"/>
    </source>
</evidence>
<evidence type="ECO:0000256" key="1">
    <source>
        <dbReference type="SAM" id="Phobius"/>
    </source>
</evidence>
<dbReference type="AlphaFoldDB" id="A0A1Q9CHJ8"/>
<keyword evidence="1" id="KW-0472">Membrane</keyword>
<accession>A0A1Q9CHJ8</accession>
<feature type="transmembrane region" description="Helical" evidence="1">
    <location>
        <begin position="51"/>
        <end position="70"/>
    </location>
</feature>
<keyword evidence="3" id="KW-1185">Reference proteome</keyword>
<comment type="caution">
    <text evidence="2">The sequence shown here is derived from an EMBL/GenBank/DDBJ whole genome shotgun (WGS) entry which is preliminary data.</text>
</comment>
<proteinExistence type="predicted"/>
<keyword evidence="1" id="KW-1133">Transmembrane helix</keyword>
<organism evidence="2 3">
    <name type="scientific">Symbiodinium microadriaticum</name>
    <name type="common">Dinoflagellate</name>
    <name type="synonym">Zooxanthella microadriatica</name>
    <dbReference type="NCBI Taxonomy" id="2951"/>
    <lineage>
        <taxon>Eukaryota</taxon>
        <taxon>Sar</taxon>
        <taxon>Alveolata</taxon>
        <taxon>Dinophyceae</taxon>
        <taxon>Suessiales</taxon>
        <taxon>Symbiodiniaceae</taxon>
        <taxon>Symbiodinium</taxon>
    </lineage>
</organism>
<feature type="transmembrane region" description="Helical" evidence="1">
    <location>
        <begin position="116"/>
        <end position="136"/>
    </location>
</feature>
<protein>
    <submittedName>
        <fullName evidence="2">Uncharacterized protein</fullName>
    </submittedName>
</protein>
<sequence length="428" mass="45840">MFPFWAPGSDGWAVATGLGFRWAPFMFPFWAPGSDARSWAPIGLPSYFLSGRLVPLGSLHISFLGSWVGWVSRGQEAGLPLGFLHVSFFLGSWVGWVDRGQQAGLALGSLHIAERWAAATGLGFRWAPFMFPFFWVLGRMGGPPQRSWARIGLLSYFLSGLLGRMGGLRPSRWAPCMFPSFWAPGSDGWTAANKLGSHWAPFILPFWAPGSDGWAAATGLGFRWAPFMFLLSGSWVGWVGRGKEAGFPFWAHKIGWVVLGRMGGDIAVDVLCPRGSGYETLHDLTATWMMHERLLLAASARGECVFFVSPRTEAALVSMQSMPPMMPPTSGSMNIGGMPPQGFQSMPPQAGGPQGSMMPPMTNIPGSATIPRTSIPGTGMPGGVAMGAPPMSAASLQSGFQPGPMNSMPNMNSMPAMPGGCMQLLDVC</sequence>
<feature type="transmembrane region" description="Helical" evidence="1">
    <location>
        <begin position="148"/>
        <end position="167"/>
    </location>
</feature>
<dbReference type="EMBL" id="LSRX01001204">
    <property type="protein sequence ID" value="OLP82327.1"/>
    <property type="molecule type" value="Genomic_DNA"/>
</dbReference>
<keyword evidence="1" id="KW-0812">Transmembrane</keyword>
<gene>
    <name evidence="2" type="ORF">AK812_SmicGene37021</name>
</gene>